<evidence type="ECO:0000313" key="2">
    <source>
        <dbReference type="EMBL" id="KAA0198385.1"/>
    </source>
</evidence>
<proteinExistence type="predicted"/>
<evidence type="ECO:0000256" key="1">
    <source>
        <dbReference type="SAM" id="Phobius"/>
    </source>
</evidence>
<keyword evidence="1" id="KW-0812">Transmembrane</keyword>
<feature type="transmembrane region" description="Helical" evidence="1">
    <location>
        <begin position="164"/>
        <end position="184"/>
    </location>
</feature>
<keyword evidence="1" id="KW-0472">Membrane</keyword>
<protein>
    <submittedName>
        <fullName evidence="2">Uncharacterized protein</fullName>
    </submittedName>
</protein>
<sequence length="238" mass="26713">MAARLKNFLCDKVLGVSLIRSFSDQMTFFIRPEAIDELTALIFSSAGQTELHLCCVTSFGFAVTTLEEIFLKLGAEPLDTDAYDASLLQEQREAQSKSTLEMLKKIKPALSIRSGQDKISVNDDWSGNLVQTQPRSEWDVGLRQFGLLIRVLLGLLMLPTPWYMMLRTFLPVIVIAVSALVFHVETTKMPTDIDRAHPEYISRIGLLQTRQHISIAIPKGIGLISRQRTILRGHIDSN</sequence>
<dbReference type="OrthoDB" id="6139986at2759"/>
<accession>A0A8E0S748</accession>
<keyword evidence="3" id="KW-1185">Reference proteome</keyword>
<dbReference type="EMBL" id="LUCM01001777">
    <property type="protein sequence ID" value="KAA0198385.1"/>
    <property type="molecule type" value="Genomic_DNA"/>
</dbReference>
<comment type="caution">
    <text evidence="2">The sequence shown here is derived from an EMBL/GenBank/DDBJ whole genome shotgun (WGS) entry which is preliminary data.</text>
</comment>
<gene>
    <name evidence="2" type="ORF">FBUS_11231</name>
</gene>
<dbReference type="AlphaFoldDB" id="A0A8E0S748"/>
<reference evidence="2" key="1">
    <citation type="submission" date="2019-05" db="EMBL/GenBank/DDBJ databases">
        <title>Annotation for the trematode Fasciolopsis buski.</title>
        <authorList>
            <person name="Choi Y.-J."/>
        </authorList>
    </citation>
    <scope>NUCLEOTIDE SEQUENCE</scope>
    <source>
        <strain evidence="2">HT</strain>
        <tissue evidence="2">Whole worm</tissue>
    </source>
</reference>
<name>A0A8E0S748_9TREM</name>
<organism evidence="2 3">
    <name type="scientific">Fasciolopsis buskii</name>
    <dbReference type="NCBI Taxonomy" id="27845"/>
    <lineage>
        <taxon>Eukaryota</taxon>
        <taxon>Metazoa</taxon>
        <taxon>Spiralia</taxon>
        <taxon>Lophotrochozoa</taxon>
        <taxon>Platyhelminthes</taxon>
        <taxon>Trematoda</taxon>
        <taxon>Digenea</taxon>
        <taxon>Plagiorchiida</taxon>
        <taxon>Echinostomata</taxon>
        <taxon>Echinostomatoidea</taxon>
        <taxon>Fasciolidae</taxon>
        <taxon>Fasciolopsis</taxon>
    </lineage>
</organism>
<keyword evidence="1" id="KW-1133">Transmembrane helix</keyword>
<evidence type="ECO:0000313" key="3">
    <source>
        <dbReference type="Proteomes" id="UP000728185"/>
    </source>
</evidence>
<dbReference type="Proteomes" id="UP000728185">
    <property type="component" value="Unassembled WGS sequence"/>
</dbReference>